<dbReference type="GO" id="GO:0016787">
    <property type="term" value="F:hydrolase activity"/>
    <property type="evidence" value="ECO:0007669"/>
    <property type="project" value="UniProtKB-KW"/>
</dbReference>
<feature type="domain" description="SNF2 N-terminal" evidence="5">
    <location>
        <begin position="50"/>
        <end position="203"/>
    </location>
</feature>
<evidence type="ECO:0000313" key="7">
    <source>
        <dbReference type="Proteomes" id="UP000032141"/>
    </source>
</evidence>
<dbReference type="Gene3D" id="3.40.50.10810">
    <property type="entry name" value="Tandem AAA-ATPase domain"/>
    <property type="match status" value="1"/>
</dbReference>
<protein>
    <recommendedName>
        <fullName evidence="5">SNF2 N-terminal domain-containing protein</fullName>
    </recommendedName>
</protein>
<keyword evidence="7" id="KW-1185">Reference proteome</keyword>
<dbReference type="InterPro" id="IPR027417">
    <property type="entry name" value="P-loop_NTPase"/>
</dbReference>
<dbReference type="GO" id="GO:0008094">
    <property type="term" value="F:ATP-dependent activity, acting on DNA"/>
    <property type="evidence" value="ECO:0007669"/>
    <property type="project" value="TreeGrafter"/>
</dbReference>
<organism evidence="6 7">
    <name type="scientific">Brassica oleracea var. oleracea</name>
    <dbReference type="NCBI Taxonomy" id="109376"/>
    <lineage>
        <taxon>Eukaryota</taxon>
        <taxon>Viridiplantae</taxon>
        <taxon>Streptophyta</taxon>
        <taxon>Embryophyta</taxon>
        <taxon>Tracheophyta</taxon>
        <taxon>Spermatophyta</taxon>
        <taxon>Magnoliopsida</taxon>
        <taxon>eudicotyledons</taxon>
        <taxon>Gunneridae</taxon>
        <taxon>Pentapetalae</taxon>
        <taxon>rosids</taxon>
        <taxon>malvids</taxon>
        <taxon>Brassicales</taxon>
        <taxon>Brassicaceae</taxon>
        <taxon>Brassiceae</taxon>
        <taxon>Brassica</taxon>
    </lineage>
</organism>
<name>A0A0D3CD49_BRAOL</name>
<dbReference type="InterPro" id="IPR000330">
    <property type="entry name" value="SNF2_N"/>
</dbReference>
<sequence>MLHEHFSLNKWNLLHILSEAYHGYGDDCFFVKLSSSLLWFQIYGLGASIAHTIKNANAHQSRAVCNLKAFRGRAVTGTPIQNGSFDLYSLMAFLRFEPFSIKSYWQSLIQHPLGQGNKNRLSRLQVLMATTSLRRTKEKSLIGLPPKIVGTCYADLSAEERQIYDHMEGEVKGLVQNLINSGSLMRNYSTVLSIILRLTQLYDDVSLCPPKLRSLNTLTSIEDVTDKSDLLQKLVAILQDGEDLRF</sequence>
<keyword evidence="2" id="KW-0378">Hydrolase</keyword>
<keyword evidence="3" id="KW-0347">Helicase</keyword>
<evidence type="ECO:0000313" key="6">
    <source>
        <dbReference type="EnsemblPlants" id="Bo5g043000.1"/>
    </source>
</evidence>
<evidence type="ECO:0000256" key="4">
    <source>
        <dbReference type="ARBA" id="ARBA00022840"/>
    </source>
</evidence>
<dbReference type="HOGENOM" id="CLU_1130437_0_0_1"/>
<proteinExistence type="predicted"/>
<dbReference type="EnsemblPlants" id="Bo5g043000.1">
    <property type="protein sequence ID" value="Bo5g043000.1"/>
    <property type="gene ID" value="Bo5g043000"/>
</dbReference>
<reference evidence="6" key="2">
    <citation type="submission" date="2015-03" db="UniProtKB">
        <authorList>
            <consortium name="EnsemblPlants"/>
        </authorList>
    </citation>
    <scope>IDENTIFICATION</scope>
</reference>
<dbReference type="OMA" id="ERQIYDH"/>
<evidence type="ECO:0000256" key="1">
    <source>
        <dbReference type="ARBA" id="ARBA00022741"/>
    </source>
</evidence>
<dbReference type="GO" id="GO:0006281">
    <property type="term" value="P:DNA repair"/>
    <property type="evidence" value="ECO:0007669"/>
    <property type="project" value="TreeGrafter"/>
</dbReference>
<dbReference type="InterPro" id="IPR050628">
    <property type="entry name" value="SNF2_RAD54_helicase_TF"/>
</dbReference>
<dbReference type="AlphaFoldDB" id="A0A0D3CD49"/>
<reference evidence="6 7" key="1">
    <citation type="journal article" date="2014" name="Genome Biol.">
        <title>Transcriptome and methylome profiling reveals relics of genome dominance in the mesopolyploid Brassica oleracea.</title>
        <authorList>
            <person name="Parkin I.A."/>
            <person name="Koh C."/>
            <person name="Tang H."/>
            <person name="Robinson S.J."/>
            <person name="Kagale S."/>
            <person name="Clarke W.E."/>
            <person name="Town C.D."/>
            <person name="Nixon J."/>
            <person name="Krishnakumar V."/>
            <person name="Bidwell S.L."/>
            <person name="Denoeud F."/>
            <person name="Belcram H."/>
            <person name="Links M.G."/>
            <person name="Just J."/>
            <person name="Clarke C."/>
            <person name="Bender T."/>
            <person name="Huebert T."/>
            <person name="Mason A.S."/>
            <person name="Pires J.C."/>
            <person name="Barker G."/>
            <person name="Moore J."/>
            <person name="Walley P.G."/>
            <person name="Manoli S."/>
            <person name="Batley J."/>
            <person name="Edwards D."/>
            <person name="Nelson M.N."/>
            <person name="Wang X."/>
            <person name="Paterson A.H."/>
            <person name="King G."/>
            <person name="Bancroft I."/>
            <person name="Chalhoub B."/>
            <person name="Sharpe A.G."/>
        </authorList>
    </citation>
    <scope>NUCLEOTIDE SEQUENCE</scope>
    <source>
        <strain evidence="6 7">cv. TO1000</strain>
    </source>
</reference>
<dbReference type="PANTHER" id="PTHR45626:SF17">
    <property type="entry name" value="HELICASE-LIKE TRANSCRIPTION FACTOR"/>
    <property type="match status" value="1"/>
</dbReference>
<keyword evidence="1" id="KW-0547">Nucleotide-binding</keyword>
<dbReference type="GO" id="GO:0005634">
    <property type="term" value="C:nucleus"/>
    <property type="evidence" value="ECO:0007669"/>
    <property type="project" value="TreeGrafter"/>
</dbReference>
<evidence type="ECO:0000256" key="2">
    <source>
        <dbReference type="ARBA" id="ARBA00022801"/>
    </source>
</evidence>
<dbReference type="GO" id="GO:0004386">
    <property type="term" value="F:helicase activity"/>
    <property type="evidence" value="ECO:0007669"/>
    <property type="project" value="UniProtKB-KW"/>
</dbReference>
<evidence type="ECO:0000256" key="3">
    <source>
        <dbReference type="ARBA" id="ARBA00022806"/>
    </source>
</evidence>
<dbReference type="PANTHER" id="PTHR45626">
    <property type="entry name" value="TRANSCRIPTION TERMINATION FACTOR 2-RELATED"/>
    <property type="match status" value="1"/>
</dbReference>
<keyword evidence="4" id="KW-0067">ATP-binding</keyword>
<evidence type="ECO:0000259" key="5">
    <source>
        <dbReference type="Pfam" id="PF00176"/>
    </source>
</evidence>
<dbReference type="Gramene" id="Bo5g043000.1">
    <property type="protein sequence ID" value="Bo5g043000.1"/>
    <property type="gene ID" value="Bo5g043000"/>
</dbReference>
<dbReference type="InterPro" id="IPR038718">
    <property type="entry name" value="SNF2-like_sf"/>
</dbReference>
<dbReference type="Proteomes" id="UP000032141">
    <property type="component" value="Chromosome C5"/>
</dbReference>
<dbReference type="GO" id="GO:0005524">
    <property type="term" value="F:ATP binding"/>
    <property type="evidence" value="ECO:0007669"/>
    <property type="project" value="UniProtKB-KW"/>
</dbReference>
<dbReference type="eggNOG" id="KOG1001">
    <property type="taxonomic scope" value="Eukaryota"/>
</dbReference>
<dbReference type="STRING" id="109376.A0A0D3CD49"/>
<accession>A0A0D3CD49</accession>
<dbReference type="SUPFAM" id="SSF52540">
    <property type="entry name" value="P-loop containing nucleoside triphosphate hydrolases"/>
    <property type="match status" value="1"/>
</dbReference>
<dbReference type="Pfam" id="PF00176">
    <property type="entry name" value="SNF2-rel_dom"/>
    <property type="match status" value="1"/>
</dbReference>